<gene>
    <name evidence="2" type="primary">106071440</name>
</gene>
<protein>
    <submittedName>
        <fullName evidence="2">Uncharacterized protein</fullName>
    </submittedName>
</protein>
<feature type="region of interest" description="Disordered" evidence="1">
    <location>
        <begin position="606"/>
        <end position="665"/>
    </location>
</feature>
<dbReference type="VEuPathDB" id="VectorBase:BGLAX_035177"/>
<feature type="region of interest" description="Disordered" evidence="1">
    <location>
        <begin position="367"/>
        <end position="399"/>
    </location>
</feature>
<dbReference type="VEuPathDB" id="VectorBase:BGLB027817"/>
<feature type="compositionally biased region" description="Polar residues" evidence="1">
    <location>
        <begin position="631"/>
        <end position="651"/>
    </location>
</feature>
<dbReference type="AlphaFoldDB" id="A0A2C9L7M4"/>
<organism evidence="2 3">
    <name type="scientific">Biomphalaria glabrata</name>
    <name type="common">Bloodfluke planorb</name>
    <name type="synonym">Freshwater snail</name>
    <dbReference type="NCBI Taxonomy" id="6526"/>
    <lineage>
        <taxon>Eukaryota</taxon>
        <taxon>Metazoa</taxon>
        <taxon>Spiralia</taxon>
        <taxon>Lophotrochozoa</taxon>
        <taxon>Mollusca</taxon>
        <taxon>Gastropoda</taxon>
        <taxon>Heterobranchia</taxon>
        <taxon>Euthyneura</taxon>
        <taxon>Panpulmonata</taxon>
        <taxon>Hygrophila</taxon>
        <taxon>Lymnaeoidea</taxon>
        <taxon>Planorbidae</taxon>
        <taxon>Biomphalaria</taxon>
    </lineage>
</organism>
<feature type="compositionally biased region" description="Polar residues" evidence="1">
    <location>
        <begin position="454"/>
        <end position="465"/>
    </location>
</feature>
<dbReference type="KEGG" id="bgt:106071440"/>
<dbReference type="EnsemblMetazoa" id="BGLB027817-RB">
    <property type="protein sequence ID" value="BGLB027817-PB"/>
    <property type="gene ID" value="BGLB027817"/>
</dbReference>
<feature type="compositionally biased region" description="Polar residues" evidence="1">
    <location>
        <begin position="560"/>
        <end position="572"/>
    </location>
</feature>
<feature type="compositionally biased region" description="Basic and acidic residues" evidence="1">
    <location>
        <begin position="652"/>
        <end position="665"/>
    </location>
</feature>
<proteinExistence type="predicted"/>
<dbReference type="Proteomes" id="UP000076420">
    <property type="component" value="Unassembled WGS sequence"/>
</dbReference>
<name>A0A2C9L7M4_BIOGL</name>
<feature type="compositionally biased region" description="Basic and acidic residues" evidence="1">
    <location>
        <begin position="385"/>
        <end position="399"/>
    </location>
</feature>
<evidence type="ECO:0000313" key="2">
    <source>
        <dbReference type="EnsemblMetazoa" id="BGLB027817-PB"/>
    </source>
</evidence>
<evidence type="ECO:0000256" key="1">
    <source>
        <dbReference type="SAM" id="MobiDB-lite"/>
    </source>
</evidence>
<feature type="region of interest" description="Disordered" evidence="1">
    <location>
        <begin position="454"/>
        <end position="493"/>
    </location>
</feature>
<reference evidence="2" key="1">
    <citation type="submission" date="2020-05" db="UniProtKB">
        <authorList>
            <consortium name="EnsemblMetazoa"/>
        </authorList>
    </citation>
    <scope>IDENTIFICATION</scope>
    <source>
        <strain evidence="2">BB02</strain>
    </source>
</reference>
<feature type="region of interest" description="Disordered" evidence="1">
    <location>
        <begin position="536"/>
        <end position="585"/>
    </location>
</feature>
<feature type="compositionally biased region" description="Basic residues" evidence="1">
    <location>
        <begin position="611"/>
        <end position="627"/>
    </location>
</feature>
<evidence type="ECO:0000313" key="3">
    <source>
        <dbReference type="Proteomes" id="UP000076420"/>
    </source>
</evidence>
<sequence length="680" mass="75898">MMIYLTHMSLYKKNENLAGPGHLKILTMDRSSDLTPKRQCSARSEFDGQTRLTIGNKVKKKNLSRYIHWVPVTSIKSPDTNATQNIDSWPTDSKRSHRLTLSRVPLCPSLVSIDDDNVSTSSRCTKMLPITRATTNADEEFVNWNRGSSNGLRQVRLSTDWQARGKHSDSLRHALYTGYSYSLVVPVDQISEILQSSPSLAVRSLGSGRTCWRTLNDVNVRIHAGHTFRPGRNYVPKSNGINEHGGENTRQLSFQNGYLHKKGRECPQLPKETFLSVKHLTSDTMSSHEAHPNAMLLSNVTSPSASSKMPPLKSGFKSSEVKHVVKTLSPSKHGYHPRSQSPTFKCLVAASELLQKVNMSDEIEHPRFYSPEVSQPSEGAGEEESSTRDRHPSLTNSEDIKRIILPISIDLKNQQRHRSDPKPARCNVLNLEPLRTERHGYIKEGIVQSKALNSRSEIEASTTNKLPPDNVSDRSSKAANVSNQNQEDSRTANSIMCEVETNPRNGRTTHIHLFLPNILQGRNKMTCHSTDLVLNGSSDQHVNDSADDLESSLSEKSENDQPITNSQANDSPQLPDKTNRKLSDTSLILPSGVKVSDKVARKTFKVDKPSARHSVKAKVNNSRKRRVSVCTDPQKSESSSGRKQGSTQSSARSEHQLQSERLKKQLDEFPTLISLNYSEL</sequence>
<feature type="compositionally biased region" description="Polar residues" evidence="1">
    <location>
        <begin position="477"/>
        <end position="493"/>
    </location>
</feature>
<accession>A0A2C9L7M4</accession>
<dbReference type="RefSeq" id="XP_013087002.2">
    <property type="nucleotide sequence ID" value="XM_013231548.2"/>
</dbReference>
<dbReference type="OrthoDB" id="6080610at2759"/>